<reference evidence="2 3" key="1">
    <citation type="journal article" date="2017" name="Front. Microbiol.">
        <title>Comparative Genomic Analysis of the Class Epsilonproteobacteria and Proposed Reclassification to Epsilonbacteraeota (phyl. nov.).</title>
        <authorList>
            <person name="Waite D.W."/>
            <person name="Vanwonterghem I."/>
            <person name="Rinke C."/>
            <person name="Parks D.H."/>
            <person name="Zhang Y."/>
            <person name="Takai K."/>
            <person name="Sievert S.M."/>
            <person name="Simon J."/>
            <person name="Campbell B.J."/>
            <person name="Hanson T.E."/>
            <person name="Woyke T."/>
            <person name="Klotz M.G."/>
            <person name="Hugenholtz P."/>
        </authorList>
    </citation>
    <scope>NUCLEOTIDE SEQUENCE [LARGE SCALE GENOMIC DNA]</scope>
    <source>
        <strain evidence="2">UBA12443</strain>
    </source>
</reference>
<dbReference type="InterPro" id="IPR002545">
    <property type="entry name" value="CheW-lke_dom"/>
</dbReference>
<organism evidence="2 3">
    <name type="scientific">Sulfuricurvum kujiense</name>
    <dbReference type="NCBI Taxonomy" id="148813"/>
    <lineage>
        <taxon>Bacteria</taxon>
        <taxon>Pseudomonadati</taxon>
        <taxon>Campylobacterota</taxon>
        <taxon>Epsilonproteobacteria</taxon>
        <taxon>Campylobacterales</taxon>
        <taxon>Sulfurimonadaceae</taxon>
        <taxon>Sulfuricurvum</taxon>
    </lineage>
</organism>
<evidence type="ECO:0000259" key="1">
    <source>
        <dbReference type="PROSITE" id="PS50851"/>
    </source>
</evidence>
<dbReference type="Gene3D" id="2.30.30.40">
    <property type="entry name" value="SH3 Domains"/>
    <property type="match status" value="1"/>
</dbReference>
<gene>
    <name evidence="2" type="ORF">CFH83_10385</name>
</gene>
<dbReference type="SUPFAM" id="SSF50341">
    <property type="entry name" value="CheW-like"/>
    <property type="match status" value="1"/>
</dbReference>
<dbReference type="Proteomes" id="UP000228859">
    <property type="component" value="Unassembled WGS sequence"/>
</dbReference>
<evidence type="ECO:0000313" key="2">
    <source>
        <dbReference type="EMBL" id="DAB37580.1"/>
    </source>
</evidence>
<name>A0A2D3WES5_9BACT</name>
<proteinExistence type="predicted"/>
<dbReference type="Gene3D" id="3.30.450.20">
    <property type="entry name" value="PAS domain"/>
    <property type="match status" value="1"/>
</dbReference>
<dbReference type="EMBL" id="DLUI01000150">
    <property type="protein sequence ID" value="DAB37580.1"/>
    <property type="molecule type" value="Genomic_DNA"/>
</dbReference>
<sequence>MQRNHLIRYMSDVQNFEKNMSTLSAKWDLLTLLGSMSNIGMDTSETRKAFEDLLDEPLLRLIEETFNKSLNELESKAQTAIDILIRNLFERTADIGFLATDDDIRDYLLFLNSADMSASEEMREIKIRKKEALTERFREYVSKYSVYENIILLDTKGKVLVQLDTTNPITHSKDSLLSESLRTHQGYVETFRTSDLNHNKPSLIYSYRVSKSESDEPLGVLCLIFRFENELQSIFRKLTRENPYIALELLGSDGTVIASSSAHHVPIGSYLSPRNNEDHQTYYAGFEYLYQAVKTTGYQGYNGSGWIGHAMVPLHLAFRSSSRPSFLKNELFDSVANAQAYYPQELKDILDKARKIQSELDITVWNGNVQIANAIGHESPFTKALLSEISKTGEETKRVFDHTVANLNSAMMVQYLEDLKFQSSLAIDIMDRNLYERANDCRWWALTTTFRECLSQGSVSEADREKMNSILGYINDLYTVYTAMFIYDREGVIVSVSTPEDHALIGKRIGYTWAMETLDLKTTQEYVVSTFEPSPYYANRSTYIYNACIRNSKEENVGGIGIVFDAESQFEAMLHDTLPKDENHAIPEGMFALFIDRNGRVISSTTSDIRVGEVLSLPVSILELSPGQSDAQILPFEGVYYALGATCSNGYREYKQSDGYDNDIISLLYRPIGAIQVLEDEAPAQRTYTYPKPNGTEETCEISTFFIGGSLFAIESKNVVCSLAHQELTSILHASEYNMGVISYDKRMVSVISLAKLLGMEKKYDKERDTIILVKTVIEKQVVYLGVAVDAIYSSPEIPLRSISHYSNVLKNENSLTKAVIIPDNPEDFANEMISILDIPKIYAQLIQPYSRPLHKVMA</sequence>
<comment type="caution">
    <text evidence="2">The sequence shown here is derived from an EMBL/GenBank/DDBJ whole genome shotgun (WGS) entry which is preliminary data.</text>
</comment>
<dbReference type="Gene3D" id="2.40.50.180">
    <property type="entry name" value="CheA-289, Domain 4"/>
    <property type="match status" value="1"/>
</dbReference>
<dbReference type="GO" id="GO:0006935">
    <property type="term" value="P:chemotaxis"/>
    <property type="evidence" value="ECO:0007669"/>
    <property type="project" value="InterPro"/>
</dbReference>
<dbReference type="GO" id="GO:0007165">
    <property type="term" value="P:signal transduction"/>
    <property type="evidence" value="ECO:0007669"/>
    <property type="project" value="InterPro"/>
</dbReference>
<dbReference type="InterPro" id="IPR036061">
    <property type="entry name" value="CheW-like_dom_sf"/>
</dbReference>
<dbReference type="RefSeq" id="WP_294894208.1">
    <property type="nucleotide sequence ID" value="NZ_DLUI01000150.1"/>
</dbReference>
<dbReference type="PROSITE" id="PS50851">
    <property type="entry name" value="CHEW"/>
    <property type="match status" value="1"/>
</dbReference>
<accession>A0A2D3WES5</accession>
<dbReference type="Pfam" id="PF01584">
    <property type="entry name" value="CheW"/>
    <property type="match status" value="1"/>
</dbReference>
<dbReference type="AlphaFoldDB" id="A0A2D3WES5"/>
<dbReference type="SMART" id="SM00260">
    <property type="entry name" value="CheW"/>
    <property type="match status" value="1"/>
</dbReference>
<feature type="domain" description="CheW-like" evidence="1">
    <location>
        <begin position="699"/>
        <end position="848"/>
    </location>
</feature>
<evidence type="ECO:0000313" key="3">
    <source>
        <dbReference type="Proteomes" id="UP000228859"/>
    </source>
</evidence>
<protein>
    <submittedName>
        <fullName evidence="2">Chemotaxis protein CheW</fullName>
    </submittedName>
</protein>